<dbReference type="Proteomes" id="UP000013523">
    <property type="component" value="Chromosome"/>
</dbReference>
<keyword evidence="4 6" id="KW-1133">Transmembrane helix</keyword>
<protein>
    <submittedName>
        <fullName evidence="7">Putative effector of murein hydrolase LrgA</fullName>
    </submittedName>
</protein>
<dbReference type="AlphaFoldDB" id="R4K0E1"/>
<dbReference type="EMBL" id="CP003261">
    <property type="protein sequence ID" value="AGK95266.1"/>
    <property type="molecule type" value="Genomic_DNA"/>
</dbReference>
<name>R4K0E1_CLOPA</name>
<dbReference type="OrthoDB" id="3176438at2"/>
<accession>R4K0E1</accession>
<feature type="transmembrane region" description="Helical" evidence="6">
    <location>
        <begin position="59"/>
        <end position="81"/>
    </location>
</feature>
<dbReference type="GO" id="GO:0005886">
    <property type="term" value="C:plasma membrane"/>
    <property type="evidence" value="ECO:0007669"/>
    <property type="project" value="UniProtKB-SubCell"/>
</dbReference>
<feature type="transmembrane region" description="Helical" evidence="6">
    <location>
        <begin position="30"/>
        <end position="47"/>
    </location>
</feature>
<dbReference type="HOGENOM" id="CLU_113736_2_0_9"/>
<dbReference type="STRING" id="86416.Clopa_0199"/>
<keyword evidence="7" id="KW-0378">Hydrolase</keyword>
<feature type="transmembrane region" description="Helical" evidence="6">
    <location>
        <begin position="7"/>
        <end position="24"/>
    </location>
</feature>
<dbReference type="GO" id="GO:0016787">
    <property type="term" value="F:hydrolase activity"/>
    <property type="evidence" value="ECO:0007669"/>
    <property type="project" value="UniProtKB-KW"/>
</dbReference>
<dbReference type="PATRIC" id="fig|86416.3.peg.169"/>
<evidence type="ECO:0000256" key="2">
    <source>
        <dbReference type="ARBA" id="ARBA00022475"/>
    </source>
</evidence>
<keyword evidence="2" id="KW-1003">Cell membrane</keyword>
<evidence type="ECO:0000313" key="8">
    <source>
        <dbReference type="Proteomes" id="UP000013523"/>
    </source>
</evidence>
<organism evidence="7 8">
    <name type="scientific">Clostridium pasteurianum BC1</name>
    <dbReference type="NCBI Taxonomy" id="86416"/>
    <lineage>
        <taxon>Bacteria</taxon>
        <taxon>Bacillati</taxon>
        <taxon>Bacillota</taxon>
        <taxon>Clostridia</taxon>
        <taxon>Eubacteriales</taxon>
        <taxon>Clostridiaceae</taxon>
        <taxon>Clostridium</taxon>
    </lineage>
</organism>
<evidence type="ECO:0000256" key="3">
    <source>
        <dbReference type="ARBA" id="ARBA00022692"/>
    </source>
</evidence>
<dbReference type="KEGG" id="cpas:Clopa_0199"/>
<reference evidence="7 8" key="1">
    <citation type="submission" date="2012-01" db="EMBL/GenBank/DDBJ databases">
        <title>Complete sequence of chromosome of Clostridium pasteurianum BC1.</title>
        <authorList>
            <consortium name="US DOE Joint Genome Institute"/>
            <person name="Lucas S."/>
            <person name="Han J."/>
            <person name="Lapidus A."/>
            <person name="Cheng J.-F."/>
            <person name="Goodwin L."/>
            <person name="Pitluck S."/>
            <person name="Peters L."/>
            <person name="Mikhailova N."/>
            <person name="Teshima H."/>
            <person name="Detter J.C."/>
            <person name="Han C."/>
            <person name="Tapia R."/>
            <person name="Land M."/>
            <person name="Hauser L."/>
            <person name="Kyrpides N."/>
            <person name="Ivanova N."/>
            <person name="Pagani I."/>
            <person name="Dunn J."/>
            <person name="Taghavi S."/>
            <person name="Francis A."/>
            <person name="van der Lelie D."/>
            <person name="Woyke T."/>
        </authorList>
    </citation>
    <scope>NUCLEOTIDE SEQUENCE [LARGE SCALE GENOMIC DNA]</scope>
    <source>
        <strain evidence="7 8">BC1</strain>
    </source>
</reference>
<evidence type="ECO:0000256" key="6">
    <source>
        <dbReference type="SAM" id="Phobius"/>
    </source>
</evidence>
<dbReference type="eggNOG" id="COG1380">
    <property type="taxonomic scope" value="Bacteria"/>
</dbReference>
<dbReference type="RefSeq" id="WP_015613593.1">
    <property type="nucleotide sequence ID" value="NC_021182.1"/>
</dbReference>
<gene>
    <name evidence="7" type="ORF">Clopa_0199</name>
</gene>
<dbReference type="PANTHER" id="PTHR33931:SF2">
    <property type="entry name" value="HOLIN-LIKE PROTEIN CIDA"/>
    <property type="match status" value="1"/>
</dbReference>
<keyword evidence="5 6" id="KW-0472">Membrane</keyword>
<dbReference type="InterPro" id="IPR005538">
    <property type="entry name" value="LrgA/CidA"/>
</dbReference>
<keyword evidence="8" id="KW-1185">Reference proteome</keyword>
<comment type="subcellular location">
    <subcellularLocation>
        <location evidence="1">Cell membrane</location>
        <topology evidence="1">Multi-pass membrane protein</topology>
    </subcellularLocation>
</comment>
<evidence type="ECO:0000256" key="5">
    <source>
        <dbReference type="ARBA" id="ARBA00023136"/>
    </source>
</evidence>
<dbReference type="PANTHER" id="PTHR33931">
    <property type="entry name" value="HOLIN-LIKE PROTEIN CIDA-RELATED"/>
    <property type="match status" value="1"/>
</dbReference>
<dbReference type="Pfam" id="PF03788">
    <property type="entry name" value="LrgA"/>
    <property type="match status" value="1"/>
</dbReference>
<evidence type="ECO:0000313" key="7">
    <source>
        <dbReference type="EMBL" id="AGK95266.1"/>
    </source>
</evidence>
<keyword evidence="3 6" id="KW-0812">Transmembrane</keyword>
<sequence length="118" mass="12737">MKLLRQLCIVVIICFVGSFLSTVFNLPIPGNVLGLIILLVCLCTGIVKLDKIDLISKFLLDHLAFFFLPAGVGLMASYGIIKNSWPILLIICFISTIIIMAVTSLVVTALKNKGAGSK</sequence>
<feature type="transmembrane region" description="Helical" evidence="6">
    <location>
        <begin position="87"/>
        <end position="110"/>
    </location>
</feature>
<proteinExistence type="predicted"/>
<evidence type="ECO:0000256" key="1">
    <source>
        <dbReference type="ARBA" id="ARBA00004651"/>
    </source>
</evidence>
<evidence type="ECO:0000256" key="4">
    <source>
        <dbReference type="ARBA" id="ARBA00022989"/>
    </source>
</evidence>